<reference evidence="9 10" key="1">
    <citation type="submission" date="2016-10" db="EMBL/GenBank/DDBJ databases">
        <authorList>
            <person name="de Groot N.N."/>
        </authorList>
    </citation>
    <scope>NUCLEOTIDE SEQUENCE [LARGE SCALE GENOMIC DNA]</scope>
    <source>
        <strain evidence="9 10">SLAS-1</strain>
    </source>
</reference>
<dbReference type="InterPro" id="IPR004389">
    <property type="entry name" value="Ribosomal_uL18_bac-type"/>
</dbReference>
<evidence type="ECO:0000256" key="1">
    <source>
        <dbReference type="ARBA" id="ARBA00007116"/>
    </source>
</evidence>
<evidence type="ECO:0000256" key="8">
    <source>
        <dbReference type="SAM" id="MobiDB-lite"/>
    </source>
</evidence>
<comment type="similarity">
    <text evidence="1 7">Belongs to the universal ribosomal protein uL18 family.</text>
</comment>
<dbReference type="InterPro" id="IPR057268">
    <property type="entry name" value="Ribosomal_L18"/>
</dbReference>
<dbReference type="CDD" id="cd00432">
    <property type="entry name" value="Ribosomal_L18_L5e"/>
    <property type="match status" value="1"/>
</dbReference>
<dbReference type="GO" id="GO:0006412">
    <property type="term" value="P:translation"/>
    <property type="evidence" value="ECO:0007669"/>
    <property type="project" value="UniProtKB-UniRule"/>
</dbReference>
<dbReference type="FunFam" id="3.30.420.100:FF:000001">
    <property type="entry name" value="50S ribosomal protein L18"/>
    <property type="match status" value="1"/>
</dbReference>
<dbReference type="GO" id="GO:0008097">
    <property type="term" value="F:5S rRNA binding"/>
    <property type="evidence" value="ECO:0007669"/>
    <property type="project" value="TreeGrafter"/>
</dbReference>
<dbReference type="OrthoDB" id="9810939at2"/>
<dbReference type="STRING" id="321763.SAMN04488692_11019"/>
<evidence type="ECO:0000313" key="9">
    <source>
        <dbReference type="EMBL" id="SDL83722.1"/>
    </source>
</evidence>
<evidence type="ECO:0000256" key="6">
    <source>
        <dbReference type="ARBA" id="ARBA00035197"/>
    </source>
</evidence>
<evidence type="ECO:0000256" key="3">
    <source>
        <dbReference type="ARBA" id="ARBA00022884"/>
    </source>
</evidence>
<dbReference type="SUPFAM" id="SSF53137">
    <property type="entry name" value="Translational machinery components"/>
    <property type="match status" value="1"/>
</dbReference>
<dbReference type="RefSeq" id="WP_089759932.1">
    <property type="nucleotide sequence ID" value="NZ_FNGO01000010.1"/>
</dbReference>
<dbReference type="EMBL" id="FNGO01000010">
    <property type="protein sequence ID" value="SDL83722.1"/>
    <property type="molecule type" value="Genomic_DNA"/>
</dbReference>
<keyword evidence="5 7" id="KW-0687">Ribonucleoprotein</keyword>
<sequence length="121" mass="13821">MSQLDKREARERRHKRIRKDIMGTPSRPRMCVNRSLKNIHVQVIDDLRRETLVSASTDEPEIAQKVEYGGNKEAARVVGEFVANRALEEGIEKVVFDRAGYQYHGRVKALAEAAREAGLEF</sequence>
<evidence type="ECO:0000256" key="2">
    <source>
        <dbReference type="ARBA" id="ARBA00022730"/>
    </source>
</evidence>
<keyword evidence="2 7" id="KW-0699">rRNA-binding</keyword>
<accession>A0A1G9NB80</accession>
<gene>
    <name evidence="7" type="primary">rplR</name>
    <name evidence="9" type="ORF">SAMN04488692_11019</name>
</gene>
<keyword evidence="3 7" id="KW-0694">RNA-binding</keyword>
<evidence type="ECO:0000256" key="5">
    <source>
        <dbReference type="ARBA" id="ARBA00023274"/>
    </source>
</evidence>
<dbReference type="AlphaFoldDB" id="A0A1G9NB80"/>
<dbReference type="Pfam" id="PF00861">
    <property type="entry name" value="Ribosomal_L18p"/>
    <property type="match status" value="1"/>
</dbReference>
<organism evidence="9 10">
    <name type="scientific">Halarsenatibacter silvermanii</name>
    <dbReference type="NCBI Taxonomy" id="321763"/>
    <lineage>
        <taxon>Bacteria</taxon>
        <taxon>Bacillati</taxon>
        <taxon>Bacillota</taxon>
        <taxon>Clostridia</taxon>
        <taxon>Halanaerobiales</taxon>
        <taxon>Halarsenatibacteraceae</taxon>
        <taxon>Halarsenatibacter</taxon>
    </lineage>
</organism>
<name>A0A1G9NB80_9FIRM</name>
<comment type="function">
    <text evidence="7">This is one of the proteins that bind and probably mediate the attachment of the 5S RNA into the large ribosomal subunit, where it forms part of the central protuberance.</text>
</comment>
<dbReference type="Gene3D" id="3.30.420.100">
    <property type="match status" value="1"/>
</dbReference>
<feature type="region of interest" description="Disordered" evidence="8">
    <location>
        <begin position="1"/>
        <end position="29"/>
    </location>
</feature>
<dbReference type="GO" id="GO:0003735">
    <property type="term" value="F:structural constituent of ribosome"/>
    <property type="evidence" value="ECO:0007669"/>
    <property type="project" value="InterPro"/>
</dbReference>
<evidence type="ECO:0000256" key="7">
    <source>
        <dbReference type="HAMAP-Rule" id="MF_01337"/>
    </source>
</evidence>
<dbReference type="PANTHER" id="PTHR12899">
    <property type="entry name" value="39S RIBOSOMAL PROTEIN L18, MITOCHONDRIAL"/>
    <property type="match status" value="1"/>
</dbReference>
<keyword evidence="4 7" id="KW-0689">Ribosomal protein</keyword>
<evidence type="ECO:0000256" key="4">
    <source>
        <dbReference type="ARBA" id="ARBA00022980"/>
    </source>
</evidence>
<protein>
    <recommendedName>
        <fullName evidence="6 7">Large ribosomal subunit protein uL18</fullName>
    </recommendedName>
</protein>
<dbReference type="PANTHER" id="PTHR12899:SF3">
    <property type="entry name" value="LARGE RIBOSOMAL SUBUNIT PROTEIN UL18M"/>
    <property type="match status" value="1"/>
</dbReference>
<dbReference type="NCBIfam" id="TIGR00060">
    <property type="entry name" value="L18_bact"/>
    <property type="match status" value="1"/>
</dbReference>
<dbReference type="GO" id="GO:0022625">
    <property type="term" value="C:cytosolic large ribosomal subunit"/>
    <property type="evidence" value="ECO:0007669"/>
    <property type="project" value="TreeGrafter"/>
</dbReference>
<evidence type="ECO:0000313" key="10">
    <source>
        <dbReference type="Proteomes" id="UP000199476"/>
    </source>
</evidence>
<dbReference type="InterPro" id="IPR005484">
    <property type="entry name" value="Ribosomal_uL18_bac/plant/anim"/>
</dbReference>
<dbReference type="HAMAP" id="MF_01337_B">
    <property type="entry name" value="Ribosomal_uL18_B"/>
    <property type="match status" value="1"/>
</dbReference>
<keyword evidence="10" id="KW-1185">Reference proteome</keyword>
<dbReference type="Proteomes" id="UP000199476">
    <property type="component" value="Unassembled WGS sequence"/>
</dbReference>
<feature type="compositionally biased region" description="Basic and acidic residues" evidence="8">
    <location>
        <begin position="1"/>
        <end position="11"/>
    </location>
</feature>
<comment type="subunit">
    <text evidence="7">Part of the 50S ribosomal subunit; part of the 5S rRNA/L5/L18/L25 subcomplex. Contacts the 5S and 23S rRNAs.</text>
</comment>
<proteinExistence type="inferred from homology"/>